<sequence>AACEERTSGHDFLVGHVYRGVETLGKELFMYFDQKALRIHFGMNGSMCINPDGSKGRNGALPVLEIQLTEDTICFFEVTVEYRNASESEQKVRMMESLDVCSPKFSYLRAESEIKQQKTRMLCDVLLDQAVLPGVGNIIKNEALFDSGLHPAVKVCQLTDEHIRHLVKMTRDFTLLFYKCRKTGSPLYKHYKVYKRPACGQCNGKITVCRLGENSRMTYFCSRCQNADPQLVNVSKLPTRNSLIGWAYGRESCSNEHVARKSEEEWTCMRCTLINKPSAEICDACLTSRPEVPKTENGEDSAAFKDLMKYPCNDFRKPSTEIKINRKAVFGTATLVLTDLGNKAVLRNDTQMSDGHSQCVAPKNSWNQIEHAVYQSGGSSTHVTAVASSSHQQPLSFRHVQKKQKTDHAPLPHQYNTAISHSVTCHYSTPQAHMTDAIRTLSTGHPHCSKHSRPCSLKVVRKDGENKGRQFYTCPLPRETRCDYFQWADLNFPFCNHGKRCVMKTVLKIGPNNGKNFFVCPFGREKQCGFFQWAENGPGMQLIP</sequence>
<feature type="domain" description="Formamidopyrimidine-DNA glycosylase catalytic" evidence="26">
    <location>
        <begin position="13"/>
        <end position="184"/>
    </location>
</feature>
<evidence type="ECO:0000256" key="1">
    <source>
        <dbReference type="ARBA" id="ARBA00004123"/>
    </source>
</evidence>
<proteinExistence type="inferred from homology"/>
<comment type="subcellular location">
    <subcellularLocation>
        <location evidence="2">Chromosome</location>
    </subcellularLocation>
    <subcellularLocation>
        <location evidence="1">Nucleus</location>
    </subcellularLocation>
</comment>
<keyword evidence="29" id="KW-1185">Reference proteome</keyword>
<evidence type="ECO:0000313" key="29">
    <source>
        <dbReference type="Proteomes" id="UP000550660"/>
    </source>
</evidence>
<feature type="non-terminal residue" evidence="28">
    <location>
        <position position="544"/>
    </location>
</feature>
<keyword evidence="7" id="KW-0677">Repeat</keyword>
<dbReference type="InterPro" id="IPR035937">
    <property type="entry name" value="FPG_N"/>
</dbReference>
<dbReference type="SUPFAM" id="SSF46946">
    <property type="entry name" value="S13-like H2TH domain"/>
    <property type="match status" value="1"/>
</dbReference>
<reference evidence="28 29" key="1">
    <citation type="submission" date="2019-09" db="EMBL/GenBank/DDBJ databases">
        <title>Bird 10,000 Genomes (B10K) Project - Family phase.</title>
        <authorList>
            <person name="Zhang G."/>
        </authorList>
    </citation>
    <scope>NUCLEOTIDE SEQUENCE [LARGE SCALE GENOMIC DNA]</scope>
    <source>
        <strain evidence="28">B10K-DU-007-40</strain>
        <tissue evidence="28">Mixed tissue sample</tissue>
    </source>
</reference>
<evidence type="ECO:0000313" key="28">
    <source>
        <dbReference type="EMBL" id="NXJ75995.1"/>
    </source>
</evidence>
<evidence type="ECO:0000256" key="18">
    <source>
        <dbReference type="ARBA" id="ARBA00044632"/>
    </source>
</evidence>
<dbReference type="InterPro" id="IPR015887">
    <property type="entry name" value="DNA_glyclase_Znf_dom_DNA_BS"/>
</dbReference>
<evidence type="ECO:0000256" key="12">
    <source>
        <dbReference type="ARBA" id="ARBA00023125"/>
    </source>
</evidence>
<dbReference type="EMBL" id="VXAG01000116">
    <property type="protein sequence ID" value="NXJ75995.1"/>
    <property type="molecule type" value="Genomic_DNA"/>
</dbReference>
<keyword evidence="10" id="KW-0378">Hydrolase</keyword>
<dbReference type="GO" id="GO:0003684">
    <property type="term" value="F:damaged DNA binding"/>
    <property type="evidence" value="ECO:0007669"/>
    <property type="project" value="InterPro"/>
</dbReference>
<dbReference type="InterPro" id="IPR010979">
    <property type="entry name" value="Ribosomal_uS13-like_H2TH"/>
</dbReference>
<evidence type="ECO:0000256" key="16">
    <source>
        <dbReference type="ARBA" id="ARBA00023268"/>
    </source>
</evidence>
<dbReference type="InterPro" id="IPR012319">
    <property type="entry name" value="FPG_cat"/>
</dbReference>
<dbReference type="InterPro" id="IPR001876">
    <property type="entry name" value="Znf_RanBP2"/>
</dbReference>
<dbReference type="GO" id="GO:0006284">
    <property type="term" value="P:base-excision repair"/>
    <property type="evidence" value="ECO:0007669"/>
    <property type="project" value="InterPro"/>
</dbReference>
<dbReference type="Pfam" id="PF06831">
    <property type="entry name" value="H2TH"/>
    <property type="match status" value="1"/>
</dbReference>
<dbReference type="PROSITE" id="PS51999">
    <property type="entry name" value="ZF_GRF"/>
    <property type="match status" value="2"/>
</dbReference>
<dbReference type="GO" id="GO:0005654">
    <property type="term" value="C:nucleoplasm"/>
    <property type="evidence" value="ECO:0007669"/>
    <property type="project" value="UniProtKB-ARBA"/>
</dbReference>
<keyword evidence="16" id="KW-0511">Multifunctional enzyme</keyword>
<dbReference type="PROSITE" id="PS51066">
    <property type="entry name" value="ZF_FPG_2"/>
    <property type="match status" value="1"/>
</dbReference>
<comment type="caution">
    <text evidence="28">The sequence shown here is derived from an EMBL/GenBank/DDBJ whole genome shotgun (WGS) entry which is preliminary data.</text>
</comment>
<dbReference type="CDD" id="cd08969">
    <property type="entry name" value="MeNeil3_N"/>
    <property type="match status" value="1"/>
</dbReference>
<keyword evidence="13" id="KW-0234">DNA repair</keyword>
<keyword evidence="9 23" id="KW-0863">Zinc-finger</keyword>
<evidence type="ECO:0000259" key="25">
    <source>
        <dbReference type="PROSITE" id="PS51066"/>
    </source>
</evidence>
<dbReference type="SMART" id="SM00547">
    <property type="entry name" value="ZnF_RBZ"/>
    <property type="match status" value="1"/>
</dbReference>
<dbReference type="PROSITE" id="PS51068">
    <property type="entry name" value="FPG_CAT"/>
    <property type="match status" value="1"/>
</dbReference>
<dbReference type="SMART" id="SM01232">
    <property type="entry name" value="H2TH"/>
    <property type="match status" value="1"/>
</dbReference>
<keyword evidence="15" id="KW-0539">Nucleus</keyword>
<evidence type="ECO:0000256" key="14">
    <source>
        <dbReference type="ARBA" id="ARBA00023239"/>
    </source>
</evidence>
<dbReference type="GO" id="GO:0008270">
    <property type="term" value="F:zinc ion binding"/>
    <property type="evidence" value="ECO:0007669"/>
    <property type="project" value="UniProtKB-KW"/>
</dbReference>
<dbReference type="FunFam" id="1.10.8.50:FF:000008">
    <property type="entry name" value="Nei-like DNA glycosylase 3"/>
    <property type="match status" value="1"/>
</dbReference>
<feature type="domain" description="RanBP2-type" evidence="24">
    <location>
        <begin position="262"/>
        <end position="291"/>
    </location>
</feature>
<dbReference type="SUPFAM" id="SSF90209">
    <property type="entry name" value="Ran binding protein zinc finger-like"/>
    <property type="match status" value="1"/>
</dbReference>
<dbReference type="PROSITE" id="PS01358">
    <property type="entry name" value="ZF_RANBP2_1"/>
    <property type="match status" value="1"/>
</dbReference>
<evidence type="ECO:0000259" key="24">
    <source>
        <dbReference type="PROSITE" id="PS50199"/>
    </source>
</evidence>
<evidence type="ECO:0000256" key="22">
    <source>
        <dbReference type="ARBA" id="ARBA00083341"/>
    </source>
</evidence>
<dbReference type="Gene3D" id="2.30.30.380">
    <property type="entry name" value="Zn-finger domain of Sec23/24"/>
    <property type="match status" value="1"/>
</dbReference>
<gene>
    <name evidence="28" type="primary">Neil3</name>
    <name evidence="28" type="ORF">TROMEL_R01282</name>
</gene>
<dbReference type="Gene3D" id="1.10.8.50">
    <property type="match status" value="1"/>
</dbReference>
<feature type="domain" description="FPG-type" evidence="25">
    <location>
        <begin position="192"/>
        <end position="226"/>
    </location>
</feature>
<evidence type="ECO:0000256" key="23">
    <source>
        <dbReference type="PROSITE-ProRule" id="PRU00322"/>
    </source>
</evidence>
<keyword evidence="11" id="KW-0862">Zinc</keyword>
<evidence type="ECO:0000256" key="20">
    <source>
        <dbReference type="ARBA" id="ARBA00081871"/>
    </source>
</evidence>
<organism evidence="28 29">
    <name type="scientific">Trogon melanurus</name>
    <name type="common">Black-tailed trogon</name>
    <dbReference type="NCBI Taxonomy" id="56311"/>
    <lineage>
        <taxon>Eukaryota</taxon>
        <taxon>Metazoa</taxon>
        <taxon>Chordata</taxon>
        <taxon>Craniata</taxon>
        <taxon>Vertebrata</taxon>
        <taxon>Euteleostomi</taxon>
        <taxon>Archelosauria</taxon>
        <taxon>Archosauria</taxon>
        <taxon>Dinosauria</taxon>
        <taxon>Saurischia</taxon>
        <taxon>Theropoda</taxon>
        <taxon>Coelurosauria</taxon>
        <taxon>Aves</taxon>
        <taxon>Neognathae</taxon>
        <taxon>Neoaves</taxon>
        <taxon>Telluraves</taxon>
        <taxon>Coraciimorphae</taxon>
        <taxon>Trogoniformes</taxon>
        <taxon>Trogonidae</taxon>
        <taxon>Trogon</taxon>
    </lineage>
</organism>
<evidence type="ECO:0000256" key="13">
    <source>
        <dbReference type="ARBA" id="ARBA00023204"/>
    </source>
</evidence>
<dbReference type="InterPro" id="IPR036443">
    <property type="entry name" value="Znf_RanBP2_sf"/>
</dbReference>
<dbReference type="InterPro" id="IPR015886">
    <property type="entry name" value="H2TH_FPG"/>
</dbReference>
<evidence type="ECO:0000259" key="26">
    <source>
        <dbReference type="PROSITE" id="PS51068"/>
    </source>
</evidence>
<dbReference type="SUPFAM" id="SSF81624">
    <property type="entry name" value="N-terminal domain of MutM-like DNA repair proteins"/>
    <property type="match status" value="1"/>
</dbReference>
<dbReference type="InterPro" id="IPR000214">
    <property type="entry name" value="Znf_DNA_glyclase/AP_lyase"/>
</dbReference>
<evidence type="ECO:0000256" key="9">
    <source>
        <dbReference type="ARBA" id="ARBA00022771"/>
    </source>
</evidence>
<feature type="domain" description="GRF-type" evidence="27">
    <location>
        <begin position="495"/>
        <end position="537"/>
    </location>
</feature>
<dbReference type="AlphaFoldDB" id="A0A7L0DYX9"/>
<keyword evidence="28" id="KW-0540">Nuclease</keyword>
<evidence type="ECO:0000256" key="2">
    <source>
        <dbReference type="ARBA" id="ARBA00004286"/>
    </source>
</evidence>
<evidence type="ECO:0000256" key="8">
    <source>
        <dbReference type="ARBA" id="ARBA00022763"/>
    </source>
</evidence>
<keyword evidence="6" id="KW-0479">Metal-binding</keyword>
<dbReference type="InterPro" id="IPR010666">
    <property type="entry name" value="Znf_GRF"/>
</dbReference>
<comment type="catalytic activity">
    <reaction evidence="18">
        <text>2'-deoxyribonucleotide-(2'-deoxyribose 5'-phosphate)-2'-deoxyribonucleotide-DNA = a 3'-end 2'-deoxyribonucleotide-(2,3-dehydro-2,3-deoxyribose 5'-phosphate)-DNA + a 5'-end 5'-phospho-2'-deoxyribonucleoside-DNA + H(+)</text>
        <dbReference type="Rhea" id="RHEA:66592"/>
        <dbReference type="Rhea" id="RHEA-COMP:13180"/>
        <dbReference type="Rhea" id="RHEA-COMP:16897"/>
        <dbReference type="Rhea" id="RHEA-COMP:17067"/>
        <dbReference type="ChEBI" id="CHEBI:15378"/>
        <dbReference type="ChEBI" id="CHEBI:136412"/>
        <dbReference type="ChEBI" id="CHEBI:157695"/>
        <dbReference type="ChEBI" id="CHEBI:167181"/>
        <dbReference type="EC" id="4.2.99.18"/>
    </reaction>
</comment>
<dbReference type="OrthoDB" id="498125at2759"/>
<dbReference type="GO" id="GO:0019104">
    <property type="term" value="F:DNA N-glycosylase activity"/>
    <property type="evidence" value="ECO:0007669"/>
    <property type="project" value="InterPro"/>
</dbReference>
<keyword evidence="8" id="KW-0227">DNA damage</keyword>
<keyword evidence="14" id="KW-0456">Lyase</keyword>
<dbReference type="GO" id="GO:0005694">
    <property type="term" value="C:chromosome"/>
    <property type="evidence" value="ECO:0007669"/>
    <property type="project" value="UniProtKB-SubCell"/>
</dbReference>
<evidence type="ECO:0000256" key="19">
    <source>
        <dbReference type="ARBA" id="ARBA00073168"/>
    </source>
</evidence>
<protein>
    <recommendedName>
        <fullName evidence="19">Endonuclease 8-like 3</fullName>
        <ecNumber evidence="4">4.2.99.18</ecNumber>
    </recommendedName>
    <alternativeName>
        <fullName evidence="20">DNA glycosylase/AP lyase Neil3</fullName>
    </alternativeName>
    <alternativeName>
        <fullName evidence="22">Endonuclease VIII-like 3</fullName>
    </alternativeName>
    <alternativeName>
        <fullName evidence="21">Nei-like protein 3</fullName>
    </alternativeName>
</protein>
<evidence type="ECO:0000256" key="5">
    <source>
        <dbReference type="ARBA" id="ARBA00022454"/>
    </source>
</evidence>
<evidence type="ECO:0000256" key="6">
    <source>
        <dbReference type="ARBA" id="ARBA00022723"/>
    </source>
</evidence>
<dbReference type="EC" id="4.2.99.18" evidence="4"/>
<dbReference type="PANTHER" id="PTHR22993:SF10">
    <property type="entry name" value="ENDONUCLEASE 8-LIKE 3"/>
    <property type="match status" value="1"/>
</dbReference>
<keyword evidence="12" id="KW-0238">DNA-binding</keyword>
<dbReference type="Proteomes" id="UP000550660">
    <property type="component" value="Unassembled WGS sequence"/>
</dbReference>
<feature type="non-terminal residue" evidence="28">
    <location>
        <position position="1"/>
    </location>
</feature>
<evidence type="ECO:0000256" key="17">
    <source>
        <dbReference type="ARBA" id="ARBA00023295"/>
    </source>
</evidence>
<dbReference type="PANTHER" id="PTHR22993">
    <property type="entry name" value="FORMAMIDOPYRIMIDINE-DNA GLYCOSYLASE"/>
    <property type="match status" value="1"/>
</dbReference>
<dbReference type="PROSITE" id="PS50199">
    <property type="entry name" value="ZF_RANBP2_2"/>
    <property type="match status" value="1"/>
</dbReference>
<dbReference type="PROSITE" id="PS01242">
    <property type="entry name" value="ZF_FPG_1"/>
    <property type="match status" value="1"/>
</dbReference>
<evidence type="ECO:0000256" key="4">
    <source>
        <dbReference type="ARBA" id="ARBA00012720"/>
    </source>
</evidence>
<keyword evidence="5" id="KW-0158">Chromosome</keyword>
<evidence type="ECO:0000256" key="11">
    <source>
        <dbReference type="ARBA" id="ARBA00022833"/>
    </source>
</evidence>
<name>A0A7L0DYX9_TROML</name>
<dbReference type="Pfam" id="PF06839">
    <property type="entry name" value="Zn_ribbon_GRF"/>
    <property type="match status" value="2"/>
</dbReference>
<accession>A0A7L0DYX9</accession>
<evidence type="ECO:0000256" key="21">
    <source>
        <dbReference type="ARBA" id="ARBA00082922"/>
    </source>
</evidence>
<keyword evidence="28" id="KW-0255">Endonuclease</keyword>
<keyword evidence="17" id="KW-0326">Glycosidase</keyword>
<dbReference type="GO" id="GO:0140078">
    <property type="term" value="F:class I DNA-(apurinic or apyrimidinic site) endonuclease activity"/>
    <property type="evidence" value="ECO:0007669"/>
    <property type="project" value="UniProtKB-EC"/>
</dbReference>
<evidence type="ECO:0000256" key="15">
    <source>
        <dbReference type="ARBA" id="ARBA00023242"/>
    </source>
</evidence>
<feature type="domain" description="GRF-type" evidence="27">
    <location>
        <begin position="448"/>
        <end position="491"/>
    </location>
</feature>
<evidence type="ECO:0000256" key="10">
    <source>
        <dbReference type="ARBA" id="ARBA00022801"/>
    </source>
</evidence>
<evidence type="ECO:0000256" key="7">
    <source>
        <dbReference type="ARBA" id="ARBA00022737"/>
    </source>
</evidence>
<evidence type="ECO:0000256" key="3">
    <source>
        <dbReference type="ARBA" id="ARBA00009409"/>
    </source>
</evidence>
<dbReference type="Gene3D" id="3.20.190.10">
    <property type="entry name" value="MutM-like, N-terminal"/>
    <property type="match status" value="1"/>
</dbReference>
<comment type="similarity">
    <text evidence="3">Belongs to the FPG family.</text>
</comment>
<evidence type="ECO:0000259" key="27">
    <source>
        <dbReference type="PROSITE" id="PS51999"/>
    </source>
</evidence>